<dbReference type="InterPro" id="IPR036709">
    <property type="entry name" value="Autotransporte_beta_dom_sf"/>
</dbReference>
<proteinExistence type="predicted"/>
<evidence type="ECO:0000256" key="1">
    <source>
        <dbReference type="ARBA" id="ARBA00022729"/>
    </source>
</evidence>
<dbReference type="EMBL" id="QEKO01000003">
    <property type="protein sequence ID" value="PVY61872.1"/>
    <property type="molecule type" value="Genomic_DNA"/>
</dbReference>
<dbReference type="NCBIfam" id="TIGR04393">
    <property type="entry name" value="rpt_T5SS_PEPC"/>
    <property type="match status" value="4"/>
</dbReference>
<dbReference type="InterPro" id="IPR005546">
    <property type="entry name" value="Autotransporte_beta"/>
</dbReference>
<feature type="chain" id="PRO_5015581691" evidence="2">
    <location>
        <begin position="38"/>
        <end position="1304"/>
    </location>
</feature>
<feature type="domain" description="Autotransporter" evidence="3">
    <location>
        <begin position="1027"/>
        <end position="1304"/>
    </location>
</feature>
<dbReference type="Pfam" id="PF12951">
    <property type="entry name" value="PATR"/>
    <property type="match status" value="3"/>
</dbReference>
<dbReference type="InterPro" id="IPR012332">
    <property type="entry name" value="Autotransporter_pectin_lyase_C"/>
</dbReference>
<accession>A0A2U1CLK4</accession>
<dbReference type="PROSITE" id="PS51208">
    <property type="entry name" value="AUTOTRANSPORTER"/>
    <property type="match status" value="1"/>
</dbReference>
<dbReference type="InterPro" id="IPR013425">
    <property type="entry name" value="Autotrns_rpt"/>
</dbReference>
<dbReference type="NCBIfam" id="TIGR02601">
    <property type="entry name" value="autotrns_rpt"/>
    <property type="match status" value="2"/>
</dbReference>
<dbReference type="SUPFAM" id="SSF51126">
    <property type="entry name" value="Pectin lyase-like"/>
    <property type="match status" value="1"/>
</dbReference>
<name>A0A2U1CLK4_9BURK</name>
<dbReference type="STRING" id="1231391.GCA_000308195_00421"/>
<sequence length="1304" mass="130774">MKKGKRIIRSKTRSIQYSKKGLQYSLLAMALHSTSWAVPITTAIWEGTTSSAWDDTSNWSDGILPTLGSPTYVLINTPSPSTQPIISMPGAEANGIFVGSVGGSSLRVQDGGKLTTDSLTIGNGTNNSSVPNITQETGVVTVDGNTAELIASHLTVGHYGAGTLNIVNGGSAIANANVTLGTFGDDISDNSHGTLNVTGHSSSFSSHGLNIGSSGEGTFLLSDGAAATTGSTSIGLSGRAIGQATVEGEGTSWQVTSNHVTVGQSGMGTLEVADGAVVTIEQGALRIGWNATGVGHVEIKGAGSQVSSLGTTNTDYMAIGYSGEGTLALSEGGSADASTTILGVNNTGIGTLTLDGAGTVARSNNYTMVGYYGTGTATVSNGATLRDEAAGGVRIAYAAGSTGTLNIGAAADQAATGAGNIITTRGIVFGDGTGKLVLNHTATDYTLAPGISGHGTVDVLAGTTVLAGDSSGFTGTVNLHGGALGLTGKLGAADLNVDNALLSVTAGGQLETNGMRIGHQGQGAVIVREGSALSVANQLKIAADAGSQGTLVIGAQAGEAAAAAGSVQAGNGVAMGAGDARLVFNHSNSDYVFAPGISGTGSIEFLAGNTTLQGDSSGFSGNTAIQAGTVLLTGALGGTVQIEADGLLQVGNDASNGSLTGNAVNNGTLVFDQVGDYDYTGALSGSGGIVKRGNGVLKLSGDYHYQGSTVVQGGAISLAAQLDPRTDLLIEGGVFDLSGKTQTVAGLSGGGGELALGETGNLTVNQNNDSSFGGSLSGAGTFNKNGPATLNLTGVSTFSGQVNVHGGRLTLNGRLPGAVFVQNSATLGGSGMAGSIIARQGGTVAPGNSIGTLRVNHDVQFDAGSVYAIEVDAAGNSDKILATGRALLNGGTVQVLAEAGDYKPYTSYLILDAGGGVSGRFENATSNFAFLSPSLAYAPNTVTLALTRNDVAFSQMAETPNQRATAEAINSAFAVGSPVYQALVTSTAEGARQAFDALSGEVHASTLSAAAQQSETLRRTALDRLDVHAEGTQLWVQANGALADLRGNDNSAKVSVRDAGGLSLGVDTDLGPLRVGVAASYATSDVSVRERNSNADIKALSASIYAGARVGALALRAGAGYSDLDFKTSRNVAVSSLSDHLSAKYGGKATTLFGEVGYPLHLAAGQVVEPFVGVNALWLKNDAFDESGGSLALRGERRSRNYAWSTLGVKGSFVLGQAKPVVVSAKLGWQHALSKRDVESTLAFAQGGAAYAIQGAPLAKDAALLDLNLDWRLSPATQFGIGYSGSLANQGSSHTARAVLRTLF</sequence>
<keyword evidence="1 2" id="KW-0732">Signal</keyword>
<dbReference type="SUPFAM" id="SSF103515">
    <property type="entry name" value="Autotransporter"/>
    <property type="match status" value="1"/>
</dbReference>
<feature type="signal peptide" evidence="2">
    <location>
        <begin position="1"/>
        <end position="37"/>
    </location>
</feature>
<evidence type="ECO:0000256" key="2">
    <source>
        <dbReference type="SAM" id="SignalP"/>
    </source>
</evidence>
<dbReference type="Pfam" id="PF03797">
    <property type="entry name" value="Autotransporter"/>
    <property type="match status" value="1"/>
</dbReference>
<dbReference type="OrthoDB" id="5760545at2"/>
<dbReference type="Proteomes" id="UP000246145">
    <property type="component" value="Unassembled WGS sequence"/>
</dbReference>
<dbReference type="InterPro" id="IPR030895">
    <property type="entry name" value="T5SS_PEPC_rpt"/>
</dbReference>
<dbReference type="Gene3D" id="2.40.128.130">
    <property type="entry name" value="Autotransporter beta-domain"/>
    <property type="match status" value="1"/>
</dbReference>
<evidence type="ECO:0000259" key="3">
    <source>
        <dbReference type="PROSITE" id="PS51208"/>
    </source>
</evidence>
<evidence type="ECO:0000313" key="5">
    <source>
        <dbReference type="Proteomes" id="UP000246145"/>
    </source>
</evidence>
<organism evidence="4 5">
    <name type="scientific">Pusillimonas noertemannii</name>
    <dbReference type="NCBI Taxonomy" id="305977"/>
    <lineage>
        <taxon>Bacteria</taxon>
        <taxon>Pseudomonadati</taxon>
        <taxon>Pseudomonadota</taxon>
        <taxon>Betaproteobacteria</taxon>
        <taxon>Burkholderiales</taxon>
        <taxon>Alcaligenaceae</taxon>
        <taxon>Pusillimonas</taxon>
    </lineage>
</organism>
<protein>
    <submittedName>
        <fullName evidence="4">Autotransporter-associated beta strand protein/T5SS/PEP-CTERM-associated repeat protein</fullName>
    </submittedName>
</protein>
<dbReference type="SMART" id="SM00869">
    <property type="entry name" value="Autotransporter"/>
    <property type="match status" value="1"/>
</dbReference>
<comment type="caution">
    <text evidence="4">The sequence shown here is derived from an EMBL/GenBank/DDBJ whole genome shotgun (WGS) entry which is preliminary data.</text>
</comment>
<dbReference type="Gene3D" id="2.160.20.20">
    <property type="match status" value="1"/>
</dbReference>
<reference evidence="4 5" key="1">
    <citation type="submission" date="2018-04" db="EMBL/GenBank/DDBJ databases">
        <title>Genomic Encyclopedia of Type Strains, Phase IV (KMG-IV): sequencing the most valuable type-strain genomes for metagenomic binning, comparative biology and taxonomic classification.</title>
        <authorList>
            <person name="Goeker M."/>
        </authorList>
    </citation>
    <scope>NUCLEOTIDE SEQUENCE [LARGE SCALE GENOMIC DNA]</scope>
    <source>
        <strain evidence="4 5">DSM 10065</strain>
    </source>
</reference>
<gene>
    <name evidence="4" type="ORF">C7440_2606</name>
</gene>
<evidence type="ECO:0000313" key="4">
    <source>
        <dbReference type="EMBL" id="PVY61872.1"/>
    </source>
</evidence>
<dbReference type="InterPro" id="IPR011050">
    <property type="entry name" value="Pectin_lyase_fold/virulence"/>
</dbReference>
<keyword evidence="5" id="KW-1185">Reference proteome</keyword>